<dbReference type="EMBL" id="BJVC01000001">
    <property type="protein sequence ID" value="GEL01633.1"/>
    <property type="molecule type" value="Genomic_DNA"/>
</dbReference>
<comment type="caution">
    <text evidence="3">The sequence shown here is derived from an EMBL/GenBank/DDBJ whole genome shotgun (WGS) entry which is preliminary data.</text>
</comment>
<dbReference type="PANTHER" id="PTHR38013">
    <property type="entry name" value="GLYCOPROTEIN/POLYSACCHARIDE METABOLISM"/>
    <property type="match status" value="1"/>
</dbReference>
<evidence type="ECO:0000313" key="3">
    <source>
        <dbReference type="EMBL" id="GEL01633.1"/>
    </source>
</evidence>
<accession>A0A511BP48</accession>
<dbReference type="Proteomes" id="UP000321405">
    <property type="component" value="Unassembled WGS sequence"/>
</dbReference>
<dbReference type="InterPro" id="IPR038670">
    <property type="entry name" value="HslJ-like_sf"/>
</dbReference>
<feature type="domain" description="DUF306" evidence="2">
    <location>
        <begin position="137"/>
        <end position="240"/>
    </location>
</feature>
<dbReference type="Gene3D" id="2.40.128.270">
    <property type="match status" value="1"/>
</dbReference>
<reference evidence="3 4" key="1">
    <citation type="submission" date="2019-07" db="EMBL/GenBank/DDBJ databases">
        <title>Whole genome shotgun sequence of Swaminathania salitolerans NBRC 104436.</title>
        <authorList>
            <person name="Hosoyama A."/>
            <person name="Uohara A."/>
            <person name="Ohji S."/>
            <person name="Ichikawa N."/>
        </authorList>
    </citation>
    <scope>NUCLEOTIDE SEQUENCE [LARGE SCALE GENOMIC DNA]</scope>
    <source>
        <strain evidence="3 4">NBRC 104436</strain>
    </source>
</reference>
<protein>
    <recommendedName>
        <fullName evidence="2">DUF306 domain-containing protein</fullName>
    </recommendedName>
</protein>
<evidence type="ECO:0000313" key="4">
    <source>
        <dbReference type="Proteomes" id="UP000321405"/>
    </source>
</evidence>
<gene>
    <name evidence="3" type="ORF">SSA02_07960</name>
</gene>
<dbReference type="Pfam" id="PF09619">
    <property type="entry name" value="YscW"/>
    <property type="match status" value="1"/>
</dbReference>
<dbReference type="InterPro" id="IPR053196">
    <property type="entry name" value="Lipoprotein_YbaY-like"/>
</dbReference>
<evidence type="ECO:0000259" key="2">
    <source>
        <dbReference type="Pfam" id="PF03724"/>
    </source>
</evidence>
<feature type="region of interest" description="Disordered" evidence="1">
    <location>
        <begin position="245"/>
        <end position="265"/>
    </location>
</feature>
<dbReference type="InterPro" id="IPR005184">
    <property type="entry name" value="DUF306_Meta_HslJ"/>
</dbReference>
<name>A0A511BP48_9PROT</name>
<organism evidence="3 4">
    <name type="scientific">Swaminathania salitolerans</name>
    <dbReference type="NCBI Taxonomy" id="182838"/>
    <lineage>
        <taxon>Bacteria</taxon>
        <taxon>Pseudomonadati</taxon>
        <taxon>Pseudomonadota</taxon>
        <taxon>Alphaproteobacteria</taxon>
        <taxon>Acetobacterales</taxon>
        <taxon>Acetobacteraceae</taxon>
        <taxon>Swaminathania</taxon>
    </lineage>
</organism>
<keyword evidence="4" id="KW-1185">Reference proteome</keyword>
<dbReference type="Pfam" id="PF03724">
    <property type="entry name" value="META"/>
    <property type="match status" value="1"/>
</dbReference>
<sequence length="265" mass="27752">MKAILLSSLIAGGTVLATQARADEKTLSGMVGYSDKAPLPADALVSVSLDDVSLADAPAIPLGKTEFAPVSRQPFGYSLAYDPAKIVAGHRYALHADIHVADKLLYTSTIANVAMGRVPAGTTLTLQRVASQIPAELVGVWTITHIGKTPAAADVPAFLAFRPDGALSGTGGCNRMMGRVTSAGHRFSFGPTASTRMACSGPRMDQETAVEKAMQAVVSWKMDGDTLHFEDAHGASVLTLVARHTSQPRPAPAMPVMKMQSGRSK</sequence>
<proteinExistence type="predicted"/>
<dbReference type="AlphaFoldDB" id="A0A511BP48"/>
<evidence type="ECO:0000256" key="1">
    <source>
        <dbReference type="SAM" id="MobiDB-lite"/>
    </source>
</evidence>
<dbReference type="InterPro" id="IPR039366">
    <property type="entry name" value="Pilotin"/>
</dbReference>
<dbReference type="PANTHER" id="PTHR38013:SF1">
    <property type="entry name" value="GLYCOPROTEIN_POLYSACCHARIDE METABOLISM"/>
    <property type="match status" value="1"/>
</dbReference>